<dbReference type="Proteomes" id="UP000824334">
    <property type="component" value="Chromosome"/>
</dbReference>
<accession>A0ABX8TLF1</accession>
<feature type="domain" description="Bacterial mobilisation" evidence="1">
    <location>
        <begin position="115"/>
        <end position="155"/>
    </location>
</feature>
<dbReference type="EMBL" id="CP080034">
    <property type="protein sequence ID" value="QYC11469.1"/>
    <property type="molecule type" value="Genomic_DNA"/>
</dbReference>
<dbReference type="RefSeq" id="WP_219354048.1">
    <property type="nucleotide sequence ID" value="NZ_CP080034.1"/>
</dbReference>
<protein>
    <submittedName>
        <fullName evidence="2">Plasmid mobilization relaxosome protein MobC</fullName>
    </submittedName>
</protein>
<organism evidence="2 3">
    <name type="scientific">Brevundimonas nasdae</name>
    <dbReference type="NCBI Taxonomy" id="172043"/>
    <lineage>
        <taxon>Bacteria</taxon>
        <taxon>Pseudomonadati</taxon>
        <taxon>Pseudomonadota</taxon>
        <taxon>Alphaproteobacteria</taxon>
        <taxon>Caulobacterales</taxon>
        <taxon>Caulobacteraceae</taxon>
        <taxon>Brevundimonas</taxon>
    </lineage>
</organism>
<proteinExistence type="predicted"/>
<evidence type="ECO:0000259" key="1">
    <source>
        <dbReference type="Pfam" id="PF05713"/>
    </source>
</evidence>
<dbReference type="InterPro" id="IPR008687">
    <property type="entry name" value="MobC"/>
</dbReference>
<dbReference type="GeneID" id="94374749"/>
<reference evidence="2 3" key="1">
    <citation type="submission" date="2021-07" db="EMBL/GenBank/DDBJ databases">
        <title>Isolation and characterization of bacteria from a gold mining with a capacity of golden bioaccumulation.</title>
        <authorList>
            <person name="Yang X.J."/>
        </authorList>
    </citation>
    <scope>NUCLEOTIDE SEQUENCE [LARGE SCALE GENOMIC DNA]</scope>
    <source>
        <strain evidence="2 3">Au29</strain>
    </source>
</reference>
<evidence type="ECO:0000313" key="2">
    <source>
        <dbReference type="EMBL" id="QYC11469.1"/>
    </source>
</evidence>
<gene>
    <name evidence="2" type="primary">mobC</name>
    <name evidence="2" type="ORF">KWG56_05700</name>
</gene>
<dbReference type="Pfam" id="PF05713">
    <property type="entry name" value="MobC"/>
    <property type="match status" value="1"/>
</dbReference>
<sequence length="176" mass="19486">MNRITVRLPSDLIRRFDRVAVGQGGRSRLLRRLMDRAAQAPFPAPLDAPLTGLTQGASLKLTLRLSPLDGARLAEESAAVGLSRTQWSVGLIRRRLHGRPQLVPLEQTSFIECRRELRRIGVNINQIVRALNTAVLEGQVLALEIAQLAAFQAEIGAWITALGQGFEGNLDYWSER</sequence>
<keyword evidence="3" id="KW-1185">Reference proteome</keyword>
<evidence type="ECO:0000313" key="3">
    <source>
        <dbReference type="Proteomes" id="UP000824334"/>
    </source>
</evidence>
<name>A0ABX8TLF1_9CAUL</name>